<dbReference type="InterPro" id="IPR047987">
    <property type="entry name" value="Gp19-like_virus"/>
</dbReference>
<reference evidence="2 3" key="1">
    <citation type="submission" date="2017-11" db="EMBL/GenBank/DDBJ databases">
        <title>Complete genome sequence of Herbaspirillum rubrisubalbicans DSM 11543.</title>
        <authorList>
            <person name="Chen M."/>
            <person name="An Q."/>
        </authorList>
    </citation>
    <scope>NUCLEOTIDE SEQUENCE [LARGE SCALE GENOMIC DNA]</scope>
    <source>
        <strain evidence="2 3">DSM 11543</strain>
    </source>
</reference>
<proteinExistence type="predicted"/>
<evidence type="ECO:0000313" key="3">
    <source>
        <dbReference type="Proteomes" id="UP000269199"/>
    </source>
</evidence>
<dbReference type="AlphaFoldDB" id="A0AAD0XG18"/>
<dbReference type="EMBL" id="CP024996">
    <property type="protein sequence ID" value="AYR23033.1"/>
    <property type="molecule type" value="Genomic_DNA"/>
</dbReference>
<name>A0AAD0XG18_9BURK</name>
<organism evidence="2 3">
    <name type="scientific">Herbaspirillum rubrisubalbicans</name>
    <dbReference type="NCBI Taxonomy" id="80842"/>
    <lineage>
        <taxon>Bacteria</taxon>
        <taxon>Pseudomonadati</taxon>
        <taxon>Pseudomonadota</taxon>
        <taxon>Betaproteobacteria</taxon>
        <taxon>Burkholderiales</taxon>
        <taxon>Oxalobacteraceae</taxon>
        <taxon>Herbaspirillum</taxon>
    </lineage>
</organism>
<dbReference type="RefSeq" id="WP_061789246.1">
    <property type="nucleotide sequence ID" value="NZ_CP024996.1"/>
</dbReference>
<sequence>MDNKPISFLAFFLLWAKVMKWEVPPLHVRVCHWLEHTDDPVRVLQVFRGAAKSSIFAVYKAWQLYCDRTWVSLIWAADGKLATKLTRDTINILRRHPLCGGMLPTKPGAQMFWVMGSIDARNASMTATGVDQNVTSARAKSIDYDDIEVPKNIKTAEARENLRDKIQEATFILVPGGQETYIGTPHTHNSIYPELIENGAASLKIPLFESSIRYEDTATRLRYRFPFTPGDDGLYVFVGIHKHAKLLVAGEDFAIDGQDVVFTKPPGKLLDIYAHCAWPERFTRDDVERRRKKTRTINYWDSQYMLEAKPINESRLDPADIKAYDVQPRLEYANRAVRMMLGKTHVVSGRAYWDPSLGKKKSDASAFSVVYDDSLGNHYWHVCKELTGDFAVFSDSRNTVIESGQVLQACDIIAKANILHVYVETNGVGSFAGKLLQRALKQRGLAVGVTEIQESSNKNERILGALEGPIRSGVLWAHIDALNGPLWDQMKDWKPEVKEQPDDFLDSGAGAVEQAPVRINKLVGKPTPETRQDWRQSTGVFEVTLDP</sequence>
<evidence type="ECO:0000313" key="2">
    <source>
        <dbReference type="EMBL" id="AYR23033.1"/>
    </source>
</evidence>
<protein>
    <submittedName>
        <fullName evidence="2">Transcriptional regulator</fullName>
    </submittedName>
</protein>
<dbReference type="Proteomes" id="UP000269199">
    <property type="component" value="Chromosome"/>
</dbReference>
<evidence type="ECO:0000256" key="1">
    <source>
        <dbReference type="SAM" id="MobiDB-lite"/>
    </source>
</evidence>
<feature type="region of interest" description="Disordered" evidence="1">
    <location>
        <begin position="525"/>
        <end position="547"/>
    </location>
</feature>
<accession>A0AAD0XG18</accession>
<dbReference type="NCBIfam" id="NF033889">
    <property type="entry name" value="termin_lrg_T7"/>
    <property type="match status" value="1"/>
</dbReference>
<gene>
    <name evidence="2" type="ORF">RC54_04005</name>
</gene>